<feature type="region of interest" description="Disordered" evidence="5">
    <location>
        <begin position="438"/>
        <end position="464"/>
    </location>
</feature>
<dbReference type="InterPro" id="IPR003594">
    <property type="entry name" value="HATPase_dom"/>
</dbReference>
<evidence type="ECO:0000313" key="10">
    <source>
        <dbReference type="Proteomes" id="UP001346149"/>
    </source>
</evidence>
<dbReference type="EC" id="2.7.13.3" evidence="2"/>
<evidence type="ECO:0000256" key="5">
    <source>
        <dbReference type="SAM" id="MobiDB-lite"/>
    </source>
</evidence>
<dbReference type="SUPFAM" id="SSF52172">
    <property type="entry name" value="CheY-like"/>
    <property type="match status" value="1"/>
</dbReference>
<feature type="transmembrane region" description="Helical" evidence="6">
    <location>
        <begin position="12"/>
        <end position="37"/>
    </location>
</feature>
<dbReference type="Gene3D" id="3.40.50.2300">
    <property type="match status" value="1"/>
</dbReference>
<dbReference type="Gene3D" id="3.30.565.10">
    <property type="entry name" value="Histidine kinase-like ATPase, C-terminal domain"/>
    <property type="match status" value="1"/>
</dbReference>
<name>A0AAN7M4S7_TRANT</name>
<dbReference type="Pfam" id="PF00072">
    <property type="entry name" value="Response_reg"/>
    <property type="match status" value="1"/>
</dbReference>
<dbReference type="EMBL" id="JAXQNO010000009">
    <property type="protein sequence ID" value="KAK4791648.1"/>
    <property type="molecule type" value="Genomic_DNA"/>
</dbReference>
<feature type="domain" description="Response regulatory" evidence="8">
    <location>
        <begin position="601"/>
        <end position="741"/>
    </location>
</feature>
<organism evidence="9 10">
    <name type="scientific">Trapa natans</name>
    <name type="common">Water chestnut</name>
    <dbReference type="NCBI Taxonomy" id="22666"/>
    <lineage>
        <taxon>Eukaryota</taxon>
        <taxon>Viridiplantae</taxon>
        <taxon>Streptophyta</taxon>
        <taxon>Embryophyta</taxon>
        <taxon>Tracheophyta</taxon>
        <taxon>Spermatophyta</taxon>
        <taxon>Magnoliopsida</taxon>
        <taxon>eudicotyledons</taxon>
        <taxon>Gunneridae</taxon>
        <taxon>Pentapetalae</taxon>
        <taxon>rosids</taxon>
        <taxon>malvids</taxon>
        <taxon>Myrtales</taxon>
        <taxon>Lythraceae</taxon>
        <taxon>Trapa</taxon>
    </lineage>
</organism>
<feature type="modified residue" description="4-aspartylphosphate" evidence="4">
    <location>
        <position position="671"/>
    </location>
</feature>
<dbReference type="InterPro" id="IPR036890">
    <property type="entry name" value="HATPase_C_sf"/>
</dbReference>
<accession>A0AAN7M4S7</accession>
<feature type="compositionally biased region" description="Low complexity" evidence="5">
    <location>
        <begin position="377"/>
        <end position="389"/>
    </location>
</feature>
<dbReference type="PRINTS" id="PR00344">
    <property type="entry name" value="BCTRLSENSOR"/>
</dbReference>
<keyword evidence="6" id="KW-0472">Membrane</keyword>
<proteinExistence type="predicted"/>
<feature type="domain" description="Histidine kinase" evidence="7">
    <location>
        <begin position="71"/>
        <end position="337"/>
    </location>
</feature>
<evidence type="ECO:0000256" key="6">
    <source>
        <dbReference type="SAM" id="Phobius"/>
    </source>
</evidence>
<reference evidence="9 10" key="1">
    <citation type="journal article" date="2023" name="Hortic Res">
        <title>Pangenome of water caltrop reveals structural variations and asymmetric subgenome divergence after allopolyploidization.</title>
        <authorList>
            <person name="Zhang X."/>
            <person name="Chen Y."/>
            <person name="Wang L."/>
            <person name="Yuan Y."/>
            <person name="Fang M."/>
            <person name="Shi L."/>
            <person name="Lu R."/>
            <person name="Comes H.P."/>
            <person name="Ma Y."/>
            <person name="Chen Y."/>
            <person name="Huang G."/>
            <person name="Zhou Y."/>
            <person name="Zheng Z."/>
            <person name="Qiu Y."/>
        </authorList>
    </citation>
    <scope>NUCLEOTIDE SEQUENCE [LARGE SCALE GENOMIC DNA]</scope>
    <source>
        <strain evidence="9">F231</strain>
    </source>
</reference>
<dbReference type="SUPFAM" id="SSF47384">
    <property type="entry name" value="Homodimeric domain of signal transducing histidine kinase"/>
    <property type="match status" value="1"/>
</dbReference>
<evidence type="ECO:0000259" key="8">
    <source>
        <dbReference type="PROSITE" id="PS50110"/>
    </source>
</evidence>
<gene>
    <name evidence="9" type="ORF">SAY86_032061</name>
</gene>
<dbReference type="InterPro" id="IPR050956">
    <property type="entry name" value="2C_system_His_kinase"/>
</dbReference>
<dbReference type="PROSITE" id="PS50109">
    <property type="entry name" value="HIS_KIN"/>
    <property type="match status" value="1"/>
</dbReference>
<sequence>MACLIHGERRAVVLVMALCMAILLTAMVSLICLVLRAKVREMRLCSRLIEQKEATQQAERKSMRKSKAFVEASHNIRTSLACLTALVDNSYSAAASAPELQKNLQQMEKCVNDLLGILNAVLDTSKIEAGAVLLEDEEFDMAQLVEGTVDLFHPYALKKNVDMVLDLSDGSVIKNSLVRGDRVKLNQIISNLLHNAVKFTAQGHITVRVSAQRMSLEGSIITYNQNKGWGRNLRGFFFGKEEASQDILAPQRRQSCVNFVFEVDDTGKGIPKEKWESVFEDYNQIKDGSIEHGGTGLGLGSVQSLVRLMDGDIKIVDKGMGMKGTCFRFNVLLPAAAADHDGSPEKSTGKDDLEQCHPLTTVHNTRSPSRPVSIQDPSPRWPAASSFSPRPAAASSRVILVMPDGERRKVSEKFLKRLIPLGIRVSVTSHWNDLPLVPMTRSCSGSTRKGSSSGGSSPRSHHDHHSRGGFVLLIIDTCLGLDDELVRDVREFQRWTQMSGTADCKVIWLDNKATGHSRRVLRQGGMDMVDPKADIVLSKPFHGTRLFEAIRLLPEFGGNSVNLKERNIPPTDLRIMMQPPPPADPSPPPPRAIAEPLQGKRVLLVEDNGVLQMLTKMEITRLGASVGACSNGADAVSMVLGGLAGRRTPTPANGASSSSSSMHAYDLVLMDCEMPVMNGYEATRVIRKEEKRYGIRIPIIALTAHSPEPDIWSTCKAAGMDSCLPKPFNGAQLMQILHKLNIT</sequence>
<evidence type="ECO:0000256" key="1">
    <source>
        <dbReference type="ARBA" id="ARBA00000085"/>
    </source>
</evidence>
<feature type="region of interest" description="Disordered" evidence="5">
    <location>
        <begin position="338"/>
        <end position="389"/>
    </location>
</feature>
<keyword evidence="6" id="KW-1133">Transmembrane helix</keyword>
<dbReference type="AlphaFoldDB" id="A0AAN7M4S7"/>
<feature type="compositionally biased region" description="Low complexity" evidence="5">
    <location>
        <begin position="441"/>
        <end position="458"/>
    </location>
</feature>
<dbReference type="PANTHER" id="PTHR43719">
    <property type="entry name" value="TWO-COMPONENT HISTIDINE KINASE"/>
    <property type="match status" value="1"/>
</dbReference>
<dbReference type="PANTHER" id="PTHR43719:SF75">
    <property type="entry name" value="HISTIDINE KINASE CKI1"/>
    <property type="match status" value="1"/>
</dbReference>
<keyword evidence="6" id="KW-0812">Transmembrane</keyword>
<evidence type="ECO:0000256" key="4">
    <source>
        <dbReference type="PROSITE-ProRule" id="PRU00169"/>
    </source>
</evidence>
<dbReference type="SMART" id="SM00448">
    <property type="entry name" value="REC"/>
    <property type="match status" value="1"/>
</dbReference>
<keyword evidence="10" id="KW-1185">Reference proteome</keyword>
<dbReference type="InterPro" id="IPR005467">
    <property type="entry name" value="His_kinase_dom"/>
</dbReference>
<feature type="compositionally biased region" description="Polar residues" evidence="5">
    <location>
        <begin position="361"/>
        <end position="376"/>
    </location>
</feature>
<comment type="caution">
    <text evidence="9">The sequence shown here is derived from an EMBL/GenBank/DDBJ whole genome shotgun (WGS) entry which is preliminary data.</text>
</comment>
<dbReference type="InterPro" id="IPR036097">
    <property type="entry name" value="HisK_dim/P_sf"/>
</dbReference>
<protein>
    <recommendedName>
        <fullName evidence="2">histidine kinase</fullName>
        <ecNumber evidence="2">2.7.13.3</ecNumber>
    </recommendedName>
</protein>
<feature type="compositionally biased region" description="Basic and acidic residues" evidence="5">
    <location>
        <begin position="338"/>
        <end position="355"/>
    </location>
</feature>
<dbReference type="Gene3D" id="1.10.287.130">
    <property type="match status" value="1"/>
</dbReference>
<dbReference type="Proteomes" id="UP001346149">
    <property type="component" value="Unassembled WGS sequence"/>
</dbReference>
<evidence type="ECO:0000259" key="7">
    <source>
        <dbReference type="PROSITE" id="PS50109"/>
    </source>
</evidence>
<dbReference type="Pfam" id="PF02518">
    <property type="entry name" value="HATPase_c"/>
    <property type="match status" value="1"/>
</dbReference>
<dbReference type="InterPro" id="IPR011006">
    <property type="entry name" value="CheY-like_superfamily"/>
</dbReference>
<dbReference type="GO" id="GO:0000155">
    <property type="term" value="F:phosphorelay sensor kinase activity"/>
    <property type="evidence" value="ECO:0007669"/>
    <property type="project" value="InterPro"/>
</dbReference>
<dbReference type="InterPro" id="IPR004358">
    <property type="entry name" value="Sig_transdc_His_kin-like_C"/>
</dbReference>
<evidence type="ECO:0000256" key="2">
    <source>
        <dbReference type="ARBA" id="ARBA00012438"/>
    </source>
</evidence>
<dbReference type="InterPro" id="IPR001789">
    <property type="entry name" value="Sig_transdc_resp-reg_receiver"/>
</dbReference>
<dbReference type="CDD" id="cd17546">
    <property type="entry name" value="REC_hyHK_CKI1_RcsC-like"/>
    <property type="match status" value="1"/>
</dbReference>
<evidence type="ECO:0000313" key="9">
    <source>
        <dbReference type="EMBL" id="KAK4791648.1"/>
    </source>
</evidence>
<evidence type="ECO:0000256" key="3">
    <source>
        <dbReference type="ARBA" id="ARBA00022553"/>
    </source>
</evidence>
<dbReference type="PROSITE" id="PS50110">
    <property type="entry name" value="RESPONSE_REGULATORY"/>
    <property type="match status" value="1"/>
</dbReference>
<dbReference type="SMART" id="SM00387">
    <property type="entry name" value="HATPase_c"/>
    <property type="match status" value="1"/>
</dbReference>
<keyword evidence="3 4" id="KW-0597">Phosphoprotein</keyword>
<dbReference type="SUPFAM" id="SSF55874">
    <property type="entry name" value="ATPase domain of HSP90 chaperone/DNA topoisomerase II/histidine kinase"/>
    <property type="match status" value="1"/>
</dbReference>
<comment type="catalytic activity">
    <reaction evidence="1">
        <text>ATP + protein L-histidine = ADP + protein N-phospho-L-histidine.</text>
        <dbReference type="EC" id="2.7.13.3"/>
    </reaction>
</comment>